<organism evidence="1 2">
    <name type="scientific">Stylosanthes scabra</name>
    <dbReference type="NCBI Taxonomy" id="79078"/>
    <lineage>
        <taxon>Eukaryota</taxon>
        <taxon>Viridiplantae</taxon>
        <taxon>Streptophyta</taxon>
        <taxon>Embryophyta</taxon>
        <taxon>Tracheophyta</taxon>
        <taxon>Spermatophyta</taxon>
        <taxon>Magnoliopsida</taxon>
        <taxon>eudicotyledons</taxon>
        <taxon>Gunneridae</taxon>
        <taxon>Pentapetalae</taxon>
        <taxon>rosids</taxon>
        <taxon>fabids</taxon>
        <taxon>Fabales</taxon>
        <taxon>Fabaceae</taxon>
        <taxon>Papilionoideae</taxon>
        <taxon>50 kb inversion clade</taxon>
        <taxon>dalbergioids sensu lato</taxon>
        <taxon>Dalbergieae</taxon>
        <taxon>Pterocarpus clade</taxon>
        <taxon>Stylosanthes</taxon>
    </lineage>
</organism>
<gene>
    <name evidence="1" type="ORF">PIB30_065677</name>
</gene>
<protein>
    <submittedName>
        <fullName evidence="1">Uncharacterized protein</fullName>
    </submittedName>
</protein>
<name>A0ABU6YMM0_9FABA</name>
<keyword evidence="2" id="KW-1185">Reference proteome</keyword>
<proteinExistence type="predicted"/>
<evidence type="ECO:0000313" key="1">
    <source>
        <dbReference type="EMBL" id="MED6210605.1"/>
    </source>
</evidence>
<comment type="caution">
    <text evidence="1">The sequence shown here is derived from an EMBL/GenBank/DDBJ whole genome shotgun (WGS) entry which is preliminary data.</text>
</comment>
<dbReference type="EMBL" id="JASCZI010242313">
    <property type="protein sequence ID" value="MED6210605.1"/>
    <property type="molecule type" value="Genomic_DNA"/>
</dbReference>
<reference evidence="1 2" key="1">
    <citation type="journal article" date="2023" name="Plants (Basel)">
        <title>Bridging the Gap: Combining Genomics and Transcriptomics Approaches to Understand Stylosanthes scabra, an Orphan Legume from the Brazilian Caatinga.</title>
        <authorList>
            <person name="Ferreira-Neto J.R.C."/>
            <person name="da Silva M.D."/>
            <person name="Binneck E."/>
            <person name="de Melo N.F."/>
            <person name="da Silva R.H."/>
            <person name="de Melo A.L.T.M."/>
            <person name="Pandolfi V."/>
            <person name="Bustamante F.O."/>
            <person name="Brasileiro-Vidal A.C."/>
            <person name="Benko-Iseppon A.M."/>
        </authorList>
    </citation>
    <scope>NUCLEOTIDE SEQUENCE [LARGE SCALE GENOMIC DNA]</scope>
    <source>
        <tissue evidence="1">Leaves</tissue>
    </source>
</reference>
<evidence type="ECO:0000313" key="2">
    <source>
        <dbReference type="Proteomes" id="UP001341840"/>
    </source>
</evidence>
<sequence length="107" mass="11654">MDAPFVATLSSRLPLHFYPTFEVVLGCSNGAVEPRMHVLSSESREAKPNFYASQGIDSNPSESTFLGATSMLDVSKSHESTLKGSTVDSYLDRNEFGFKTLQGVDSE</sequence>
<accession>A0ABU6YMM0</accession>
<dbReference type="Proteomes" id="UP001341840">
    <property type="component" value="Unassembled WGS sequence"/>
</dbReference>